<organism evidence="2 3">
    <name type="scientific">Pseudooctadecabacter jejudonensis</name>
    <dbReference type="NCBI Taxonomy" id="1391910"/>
    <lineage>
        <taxon>Bacteria</taxon>
        <taxon>Pseudomonadati</taxon>
        <taxon>Pseudomonadota</taxon>
        <taxon>Alphaproteobacteria</taxon>
        <taxon>Rhodobacterales</taxon>
        <taxon>Paracoccaceae</taxon>
        <taxon>Pseudooctadecabacter</taxon>
    </lineage>
</organism>
<sequence>MSKSIKLIAALSAVVFVAACDNDVERALGGAAAGAVIGEATGNDVGTSAAAGALAGVFCDDAGVCN</sequence>
<evidence type="ECO:0000256" key="1">
    <source>
        <dbReference type="SAM" id="SignalP"/>
    </source>
</evidence>
<gene>
    <name evidence="2" type="ORF">PSJ8397_01967</name>
</gene>
<keyword evidence="3" id="KW-1185">Reference proteome</keyword>
<name>A0A1Y5SHE7_9RHOB</name>
<protein>
    <recommendedName>
        <fullName evidence="4">YMGG-like Gly-zipper domain-containing protein</fullName>
    </recommendedName>
</protein>
<reference evidence="2 3" key="1">
    <citation type="submission" date="2017-03" db="EMBL/GenBank/DDBJ databases">
        <authorList>
            <person name="Afonso C.L."/>
            <person name="Miller P.J."/>
            <person name="Scott M.A."/>
            <person name="Spackman E."/>
            <person name="Goraichik I."/>
            <person name="Dimitrov K.M."/>
            <person name="Suarez D.L."/>
            <person name="Swayne D.E."/>
        </authorList>
    </citation>
    <scope>NUCLEOTIDE SEQUENCE [LARGE SCALE GENOMIC DNA]</scope>
    <source>
        <strain evidence="2 3">CECT 8397</strain>
    </source>
</reference>
<dbReference type="AlphaFoldDB" id="A0A1Y5SHE7"/>
<evidence type="ECO:0000313" key="2">
    <source>
        <dbReference type="EMBL" id="SLN39724.1"/>
    </source>
</evidence>
<feature type="chain" id="PRO_5012215684" description="YMGG-like Gly-zipper domain-containing protein" evidence="1">
    <location>
        <begin position="20"/>
        <end position="66"/>
    </location>
</feature>
<evidence type="ECO:0008006" key="4">
    <source>
        <dbReference type="Google" id="ProtNLM"/>
    </source>
</evidence>
<feature type="signal peptide" evidence="1">
    <location>
        <begin position="1"/>
        <end position="19"/>
    </location>
</feature>
<dbReference type="RefSeq" id="WP_085864407.1">
    <property type="nucleotide sequence ID" value="NZ_FWFT01000003.1"/>
</dbReference>
<dbReference type="Proteomes" id="UP000193623">
    <property type="component" value="Unassembled WGS sequence"/>
</dbReference>
<evidence type="ECO:0000313" key="3">
    <source>
        <dbReference type="Proteomes" id="UP000193623"/>
    </source>
</evidence>
<dbReference type="PROSITE" id="PS51257">
    <property type="entry name" value="PROKAR_LIPOPROTEIN"/>
    <property type="match status" value="1"/>
</dbReference>
<accession>A0A1Y5SHE7</accession>
<proteinExistence type="predicted"/>
<dbReference type="EMBL" id="FWFT01000003">
    <property type="protein sequence ID" value="SLN39724.1"/>
    <property type="molecule type" value="Genomic_DNA"/>
</dbReference>
<keyword evidence="1" id="KW-0732">Signal</keyword>